<dbReference type="PANTHER" id="PTHR22648">
    <property type="entry name" value="TRANSCRIPTION TERMINATION FACTOR NUSA"/>
    <property type="match status" value="1"/>
</dbReference>
<dbReference type="GO" id="GO:0005829">
    <property type="term" value="C:cytosol"/>
    <property type="evidence" value="ECO:0007669"/>
    <property type="project" value="TreeGrafter"/>
</dbReference>
<feature type="domain" description="S1 motif" evidence="9">
    <location>
        <begin position="154"/>
        <end position="221"/>
    </location>
</feature>
<dbReference type="InterPro" id="IPR004087">
    <property type="entry name" value="KH_dom"/>
</dbReference>
<dbReference type="Gene3D" id="3.30.1480.10">
    <property type="entry name" value="NusA, N-terminal domain"/>
    <property type="match status" value="1"/>
</dbReference>
<sequence>MSFKSSNDTLKTKQIFEAIYNVAQIKKIDEDVVIDLFKSAVEQVIIGQYDRDAELEFIIDKNNKNFTVINHTKVVVSEPKTDDEIDNFYPCIEITLKEAQALDPKIKEKDIISAEIDFERFRKKDYQKILSIFNQQIRELEKQKTFEKYQVLIGTVVKARIFNISKTGTLLELYDGTPAYMSPSTTNQRLLSNLKPGDVLDVYIEDVKPESKNAQVLVSSVESKLINKLFEQEIPEVSQGFIEIVKVVRIPGERAKVAIRKTELAPFALEELGTVIGKNSERIEAISRQINNEKIDVVLFDEDKKKFVMNAISPSRVIDIIEKEDSLTQFPSYTVIVPNFHHTLAIGKKGQNVRLTSELTKTRLDIISQDQADKMGIQYTFDNANITEEQAKLKYEGKRIDLSSNTRRKYKSNNSYQENTFNIAEFDADLAELRQKAQETDHLFEKQLYESNIDDDIEKALQEIENMAGANDNDYDIYSGDVESRKQKLRNNKEEEDYEKITSTKLKDFKKDEDLSAGLEDLDLSDLDNEDW</sequence>
<evidence type="ECO:0000256" key="1">
    <source>
        <dbReference type="ARBA" id="ARBA00022472"/>
    </source>
</evidence>
<protein>
    <recommendedName>
        <fullName evidence="7">Transcription termination/antitermination protein NusA</fullName>
    </recommendedName>
</protein>
<dbReference type="SUPFAM" id="SSF50249">
    <property type="entry name" value="Nucleic acid-binding proteins"/>
    <property type="match status" value="1"/>
</dbReference>
<comment type="similarity">
    <text evidence="7">Belongs to the NusA family.</text>
</comment>
<dbReference type="InterPro" id="IPR002792">
    <property type="entry name" value="TRAM_dom"/>
</dbReference>
<gene>
    <name evidence="7 11" type="primary">nusA</name>
    <name evidence="11" type="ORF">DMC14_000650</name>
</gene>
<reference evidence="11" key="1">
    <citation type="submission" date="2019-03" db="EMBL/GenBank/DDBJ databases">
        <title>Draft Sequence and Annotation of the Mycoplasma phocicerebrale Strain 1049T Genome.</title>
        <authorList>
            <person name="Frasca S.Jr."/>
            <person name="Kutish G.F."/>
            <person name="Castellanos Gell J."/>
            <person name="Michaels D.L."/>
            <person name="Brown D.R."/>
        </authorList>
    </citation>
    <scope>NUCLEOTIDE SEQUENCE</scope>
    <source>
        <strain evidence="11">1049</strain>
    </source>
</reference>
<keyword evidence="2 7" id="KW-0963">Cytoplasm</keyword>
<dbReference type="EMBL" id="CP033058">
    <property type="protein sequence ID" value="AZZ65311.1"/>
    <property type="molecule type" value="Genomic_DNA"/>
</dbReference>
<evidence type="ECO:0000259" key="9">
    <source>
        <dbReference type="PROSITE" id="PS50126"/>
    </source>
</evidence>
<dbReference type="InterPro" id="IPR010213">
    <property type="entry name" value="TF_NusA"/>
</dbReference>
<dbReference type="HAMAP" id="MF_00945_B">
    <property type="entry name" value="NusA_B"/>
    <property type="match status" value="1"/>
</dbReference>
<dbReference type="Gene3D" id="2.40.50.140">
    <property type="entry name" value="Nucleic acid-binding proteins"/>
    <property type="match status" value="1"/>
</dbReference>
<dbReference type="Proteomes" id="UP000256585">
    <property type="component" value="Chromosome"/>
</dbReference>
<dbReference type="InterPro" id="IPR025249">
    <property type="entry name" value="TF_NusA_KH_1st"/>
</dbReference>
<dbReference type="InterPro" id="IPR015946">
    <property type="entry name" value="KH_dom-like_a/b"/>
</dbReference>
<dbReference type="GO" id="GO:0003723">
    <property type="term" value="F:RNA binding"/>
    <property type="evidence" value="ECO:0007669"/>
    <property type="project" value="UniProtKB-UniRule"/>
</dbReference>
<dbReference type="PROSITE" id="PS50084">
    <property type="entry name" value="KH_TYPE_1"/>
    <property type="match status" value="1"/>
</dbReference>
<dbReference type="SMART" id="SM00316">
    <property type="entry name" value="S1"/>
    <property type="match status" value="1"/>
</dbReference>
<dbReference type="Pfam" id="PF26594">
    <property type="entry name" value="KH_NusA_2nd"/>
    <property type="match status" value="1"/>
</dbReference>
<dbReference type="OrthoDB" id="9807233at2"/>
<dbReference type="RefSeq" id="WP_116171870.1">
    <property type="nucleotide sequence ID" value="NZ_CP033058.2"/>
</dbReference>
<evidence type="ECO:0000259" key="10">
    <source>
        <dbReference type="PROSITE" id="PS50926"/>
    </source>
</evidence>
<accession>A0A3Q9V9Z9</accession>
<dbReference type="InterPro" id="IPR013735">
    <property type="entry name" value="TF_NusA_N"/>
</dbReference>
<comment type="subunit">
    <text evidence="7">Monomer. Binds directly to the core enzyme of the DNA-dependent RNA polymerase and to nascent RNA.</text>
</comment>
<dbReference type="CDD" id="cd22529">
    <property type="entry name" value="KH-II_NusA_rpt2"/>
    <property type="match status" value="1"/>
</dbReference>
<keyword evidence="3 7" id="KW-0889">Transcription antitermination</keyword>
<dbReference type="KEGG" id="mphc:DMC14_000650"/>
<dbReference type="Gene3D" id="3.30.300.20">
    <property type="match status" value="2"/>
</dbReference>
<dbReference type="InterPro" id="IPR030842">
    <property type="entry name" value="TF_NusA_bacterial"/>
</dbReference>
<dbReference type="SUPFAM" id="SSF54814">
    <property type="entry name" value="Prokaryotic type KH domain (KH-domain type II)"/>
    <property type="match status" value="2"/>
</dbReference>
<dbReference type="PROSITE" id="PS50926">
    <property type="entry name" value="TRAM"/>
    <property type="match status" value="1"/>
</dbReference>
<evidence type="ECO:0000313" key="12">
    <source>
        <dbReference type="Proteomes" id="UP000256585"/>
    </source>
</evidence>
<evidence type="ECO:0000256" key="5">
    <source>
        <dbReference type="ARBA" id="ARBA00023015"/>
    </source>
</evidence>
<name>A0A3Q9V9Z9_9BACT</name>
<dbReference type="InterPro" id="IPR009019">
    <property type="entry name" value="KH_sf_prok-type"/>
</dbReference>
<dbReference type="NCBIfam" id="TIGR01953">
    <property type="entry name" value="NusA"/>
    <property type="match status" value="1"/>
</dbReference>
<dbReference type="InterPro" id="IPR012340">
    <property type="entry name" value="NA-bd_OB-fold"/>
</dbReference>
<evidence type="ECO:0000256" key="3">
    <source>
        <dbReference type="ARBA" id="ARBA00022814"/>
    </source>
</evidence>
<dbReference type="GO" id="GO:0031564">
    <property type="term" value="P:transcription antitermination"/>
    <property type="evidence" value="ECO:0007669"/>
    <property type="project" value="UniProtKB-UniRule"/>
</dbReference>
<proteinExistence type="inferred from homology"/>
<dbReference type="AlphaFoldDB" id="A0A3Q9V9Z9"/>
<dbReference type="SMART" id="SM00322">
    <property type="entry name" value="KH"/>
    <property type="match status" value="2"/>
</dbReference>
<dbReference type="GO" id="GO:0006353">
    <property type="term" value="P:DNA-templated transcription termination"/>
    <property type="evidence" value="ECO:0007669"/>
    <property type="project" value="UniProtKB-UniRule"/>
</dbReference>
<comment type="subcellular location">
    <subcellularLocation>
        <location evidence="7">Cytoplasm</location>
    </subcellularLocation>
</comment>
<dbReference type="SUPFAM" id="SSF69705">
    <property type="entry name" value="Transcription factor NusA, N-terminal domain"/>
    <property type="match status" value="1"/>
</dbReference>
<dbReference type="GO" id="GO:0003700">
    <property type="term" value="F:DNA-binding transcription factor activity"/>
    <property type="evidence" value="ECO:0007669"/>
    <property type="project" value="InterPro"/>
</dbReference>
<keyword evidence="4 7" id="KW-0694">RNA-binding</keyword>
<evidence type="ECO:0000256" key="2">
    <source>
        <dbReference type="ARBA" id="ARBA00022490"/>
    </source>
</evidence>
<comment type="function">
    <text evidence="7">Participates in both transcription termination and antitermination.</text>
</comment>
<keyword evidence="1 7" id="KW-0806">Transcription termination</keyword>
<dbReference type="InterPro" id="IPR058582">
    <property type="entry name" value="KH_NusA_2nd"/>
</dbReference>
<keyword evidence="6 7" id="KW-0804">Transcription</keyword>
<feature type="region of interest" description="Disordered" evidence="8">
    <location>
        <begin position="471"/>
        <end position="503"/>
    </location>
</feature>
<dbReference type="PROSITE" id="PS50126">
    <property type="entry name" value="S1"/>
    <property type="match status" value="1"/>
</dbReference>
<evidence type="ECO:0000256" key="7">
    <source>
        <dbReference type="HAMAP-Rule" id="MF_00945"/>
    </source>
</evidence>
<dbReference type="InterPro" id="IPR003029">
    <property type="entry name" value="S1_domain"/>
</dbReference>
<evidence type="ECO:0000256" key="8">
    <source>
        <dbReference type="SAM" id="MobiDB-lite"/>
    </source>
</evidence>
<keyword evidence="5 7" id="KW-0805">Transcription regulation</keyword>
<organism evidence="11 12">
    <name type="scientific">Metamycoplasma phocicerebrale</name>
    <dbReference type="NCBI Taxonomy" id="142649"/>
    <lineage>
        <taxon>Bacteria</taxon>
        <taxon>Bacillati</taxon>
        <taxon>Mycoplasmatota</taxon>
        <taxon>Mycoplasmoidales</taxon>
        <taxon>Metamycoplasmataceae</taxon>
        <taxon>Metamycoplasma</taxon>
    </lineage>
</organism>
<evidence type="ECO:0000256" key="6">
    <source>
        <dbReference type="ARBA" id="ARBA00023163"/>
    </source>
</evidence>
<dbReference type="InterPro" id="IPR036555">
    <property type="entry name" value="NusA_N_sf"/>
</dbReference>
<evidence type="ECO:0000313" key="11">
    <source>
        <dbReference type="EMBL" id="AZZ65311.1"/>
    </source>
</evidence>
<dbReference type="Pfam" id="PF13184">
    <property type="entry name" value="KH_NusA_1st"/>
    <property type="match status" value="1"/>
</dbReference>
<dbReference type="Pfam" id="PF08529">
    <property type="entry name" value="NusA_N"/>
    <property type="match status" value="1"/>
</dbReference>
<feature type="domain" description="TRAM" evidence="10">
    <location>
        <begin position="150"/>
        <end position="218"/>
    </location>
</feature>
<dbReference type="PANTHER" id="PTHR22648:SF0">
    <property type="entry name" value="TRANSCRIPTION TERMINATION_ANTITERMINATION PROTEIN NUSA"/>
    <property type="match status" value="1"/>
</dbReference>
<keyword evidence="12" id="KW-1185">Reference proteome</keyword>
<evidence type="ECO:0000256" key="4">
    <source>
        <dbReference type="ARBA" id="ARBA00022884"/>
    </source>
</evidence>